<dbReference type="PANTHER" id="PTHR15415">
    <property type="entry name" value="MITOFILIN"/>
    <property type="match status" value="1"/>
</dbReference>
<name>A0AAF5RTB3_WUCBA</name>
<dbReference type="GO" id="GO:0061617">
    <property type="term" value="C:MICOS complex"/>
    <property type="evidence" value="ECO:0007669"/>
    <property type="project" value="TreeGrafter"/>
</dbReference>
<evidence type="ECO:0000313" key="9">
    <source>
        <dbReference type="Proteomes" id="UP000093561"/>
    </source>
</evidence>
<keyword evidence="4 7" id="KW-1133">Transmembrane helix</keyword>
<evidence type="ECO:0000256" key="1">
    <source>
        <dbReference type="ARBA" id="ARBA00010877"/>
    </source>
</evidence>
<evidence type="ECO:0000256" key="2">
    <source>
        <dbReference type="ARBA" id="ARBA00022692"/>
    </source>
</evidence>
<comment type="similarity">
    <text evidence="1 7">Belongs to the MICOS complex subunit Mic60 family.</text>
</comment>
<comment type="function">
    <text evidence="7">Component of the MICOS complex, a large protein complex of the mitochondrial inner membrane that plays crucial roles in the maintenance of crista junctions, inner membrane architecture, and formation of contact sites to the outer membrane.</text>
</comment>
<comment type="subunit">
    <text evidence="7">Component of the mitochondrial contact site and cristae organizing system (MICOS) complex.</text>
</comment>
<reference evidence="9" key="1">
    <citation type="submission" date="2015-03" db="EMBL/GenBank/DDBJ databases">
        <title>Wuchereria bancrofti Genome Sequencing Papua New Guinea Strain.</title>
        <authorList>
            <person name="Small S.T."/>
            <person name="Serre D."/>
            <person name="Zimmerman P.A."/>
        </authorList>
    </citation>
    <scope>NUCLEOTIDE SEQUENCE [LARGE SCALE GENOMIC DNA]</scope>
    <source>
        <strain evidence="9">pt0022</strain>
    </source>
</reference>
<reference evidence="9" key="2">
    <citation type="journal article" date="2016" name="Mol. Ecol.">
        <title>Population genomics of the filarial nematode parasite Wuchereria bancrofti from mosquitoes.</title>
        <authorList>
            <person name="Small S.T."/>
            <person name="Reimer L.J."/>
            <person name="Tisch D.J."/>
            <person name="King C.L."/>
            <person name="Christensen B.M."/>
            <person name="Siba P.M."/>
            <person name="Kazura J.W."/>
            <person name="Serre D."/>
            <person name="Zimmerman P.A."/>
        </authorList>
    </citation>
    <scope>NUCLEOTIDE SEQUENCE</scope>
    <source>
        <strain evidence="9">pt0022</strain>
    </source>
</reference>
<keyword evidence="8" id="KW-0175">Coiled coil</keyword>
<keyword evidence="2 7" id="KW-0812">Transmembrane</keyword>
<feature type="transmembrane region" description="Helical" evidence="7">
    <location>
        <begin position="80"/>
        <end position="99"/>
    </location>
</feature>
<reference evidence="10" key="3">
    <citation type="submission" date="2024-02" db="UniProtKB">
        <authorList>
            <consortium name="WormBaseParasite"/>
        </authorList>
    </citation>
    <scope>IDENTIFICATION</scope>
    <source>
        <strain evidence="10">pt0022</strain>
    </source>
</reference>
<dbReference type="WBParaSite" id="mrna-Wban_00900">
    <property type="protein sequence ID" value="mrna-Wban_00900"/>
    <property type="gene ID" value="Wban_00900"/>
</dbReference>
<comment type="subcellular location">
    <subcellularLocation>
        <location evidence="7">Mitochondrion inner membrane</location>
        <topology evidence="7">Single-pass membrane protein</topology>
    </subcellularLocation>
</comment>
<feature type="coiled-coil region" evidence="8">
    <location>
        <begin position="314"/>
        <end position="412"/>
    </location>
</feature>
<dbReference type="PANTHER" id="PTHR15415:SF7">
    <property type="entry name" value="MICOS COMPLEX SUBUNIT MIC60"/>
    <property type="match status" value="1"/>
</dbReference>
<keyword evidence="5 7" id="KW-0496">Mitochondrion</keyword>
<feature type="coiled-coil region" evidence="8">
    <location>
        <begin position="247"/>
        <end position="274"/>
    </location>
</feature>
<dbReference type="GO" id="GO:0042407">
    <property type="term" value="P:cristae formation"/>
    <property type="evidence" value="ECO:0007669"/>
    <property type="project" value="TreeGrafter"/>
</dbReference>
<evidence type="ECO:0000256" key="4">
    <source>
        <dbReference type="ARBA" id="ARBA00022989"/>
    </source>
</evidence>
<keyword evidence="3 7" id="KW-0999">Mitochondrion inner membrane</keyword>
<dbReference type="Proteomes" id="UP000093561">
    <property type="component" value="Unassembled WGS sequence"/>
</dbReference>
<proteinExistence type="inferred from homology"/>
<dbReference type="Pfam" id="PF09731">
    <property type="entry name" value="Mitofilin"/>
    <property type="match status" value="1"/>
</dbReference>
<dbReference type="InterPro" id="IPR019133">
    <property type="entry name" value="MIC60"/>
</dbReference>
<evidence type="ECO:0000256" key="5">
    <source>
        <dbReference type="ARBA" id="ARBA00023128"/>
    </source>
</evidence>
<keyword evidence="6 7" id="KW-0472">Membrane</keyword>
<evidence type="ECO:0000256" key="3">
    <source>
        <dbReference type="ARBA" id="ARBA00022792"/>
    </source>
</evidence>
<evidence type="ECO:0000256" key="8">
    <source>
        <dbReference type="SAM" id="Coils"/>
    </source>
</evidence>
<evidence type="ECO:0000313" key="10">
    <source>
        <dbReference type="WBParaSite" id="mrna-Wban_00900"/>
    </source>
</evidence>
<accession>A0AAF5RTB3</accession>
<sequence>MLRILQESLASRFQQTLRFMLPPCSSFCTTSQCFSQIPYRVSGSSTSFLRIHGVGISRQNFLRNKGSLHDTGRKPSGSGFLILLLAVVSGGGASYYWYFENEKKKSGHKTDFFLKTAAAPAPTSKSSKLEKAVSLEKESISQRIQHGTIEEMLKTSLQSATEKVHSATEAKYKTVDVINEHTRVMKQTIDEGEEGDWTRVTNALQKVDRAANNDTREESDARNYLDSVRKIIEQGEAAEPTRSNPLLQNARETISKLDRQLDEMNLLIKKTRDEGRILNEYKELIDKSRKQFASELKSVLPNVDIHAQDSKLNEEELNALIAHAHLKVDQLRKQLAEQQVREEQNIACALEEQRKSQSKLTEEEINLKIQTIREEIQLEAEKMLSMQREQWEAELEEKLQKAAAAHSDHIEEVVRVQRNLFEIEEKQKIEEAIIEWRSQLSKELAAAQGKLEGIEAALKSRTSQDVENRRAKQIWIAAHNLIDSVIHGERNGTNDDARRKPLATELQMIREADSNDEFVACLINALPDETIYNGVYTEEDLKARFTKLYKICRRVAKMDESNVGVFQYGLSYLQNAMSFDPPGKFPKMAKFDPMTLDSYEVLSRAKSFVAEGDLNSAVRILQLLTGPARFVARGWINDVRTHLEARFIAELLLAHAAVNNYSSVY</sequence>
<organism evidence="9 10">
    <name type="scientific">Wuchereria bancrofti</name>
    <dbReference type="NCBI Taxonomy" id="6293"/>
    <lineage>
        <taxon>Eukaryota</taxon>
        <taxon>Metazoa</taxon>
        <taxon>Ecdysozoa</taxon>
        <taxon>Nematoda</taxon>
        <taxon>Chromadorea</taxon>
        <taxon>Rhabditida</taxon>
        <taxon>Spirurina</taxon>
        <taxon>Spiruromorpha</taxon>
        <taxon>Filarioidea</taxon>
        <taxon>Onchocercidae</taxon>
        <taxon>Wuchereria</taxon>
    </lineage>
</organism>
<evidence type="ECO:0000256" key="7">
    <source>
        <dbReference type="RuleBase" id="RU363000"/>
    </source>
</evidence>
<evidence type="ECO:0000256" key="6">
    <source>
        <dbReference type="ARBA" id="ARBA00023136"/>
    </source>
</evidence>
<protein>
    <recommendedName>
        <fullName evidence="7">MICOS complex subunit MIC60</fullName>
    </recommendedName>
    <alternativeName>
        <fullName evidence="7">Mitofilin</fullName>
    </alternativeName>
</protein>
<dbReference type="AlphaFoldDB" id="A0AAF5RTB3"/>